<accession>A0A069CWM2</accession>
<keyword evidence="2" id="KW-0812">Transmembrane</keyword>
<gene>
    <name evidence="3" type="ORF">WOSG25_120190</name>
</gene>
<proteinExistence type="predicted"/>
<evidence type="ECO:0000313" key="3">
    <source>
        <dbReference type="EMBL" id="GAK31628.1"/>
    </source>
</evidence>
<evidence type="ECO:0000256" key="1">
    <source>
        <dbReference type="SAM" id="MobiDB-lite"/>
    </source>
</evidence>
<evidence type="ECO:0000256" key="2">
    <source>
        <dbReference type="SAM" id="Phobius"/>
    </source>
</evidence>
<evidence type="ECO:0000313" key="4">
    <source>
        <dbReference type="Proteomes" id="UP000030643"/>
    </source>
</evidence>
<dbReference type="OrthoDB" id="2149853at2"/>
<protein>
    <submittedName>
        <fullName evidence="3">Uncharacterized protein</fullName>
    </submittedName>
</protein>
<dbReference type="RefSeq" id="WP_027699582.1">
    <property type="nucleotide sequence ID" value="NZ_DF820495.1"/>
</dbReference>
<reference evidence="4" key="1">
    <citation type="journal article" date="2014" name="Genome Announc.">
        <title>Draft genome sequence of Weissella oryzae SG25T, isolated from fermented rice grains.</title>
        <authorList>
            <person name="Tanizawa Y."/>
            <person name="Fujisawa T."/>
            <person name="Mochizuki T."/>
            <person name="Kaminuma E."/>
            <person name="Suzuki Y."/>
            <person name="Nakamura Y."/>
            <person name="Tohno M."/>
        </authorList>
    </citation>
    <scope>NUCLEOTIDE SEQUENCE [LARGE SCALE GENOMIC DNA]</scope>
    <source>
        <strain evidence="4">DSM 25784 / JCM 18191 / LMG 30913 / SG25</strain>
    </source>
</reference>
<feature type="compositionally biased region" description="Low complexity" evidence="1">
    <location>
        <begin position="83"/>
        <end position="99"/>
    </location>
</feature>
<feature type="transmembrane region" description="Helical" evidence="2">
    <location>
        <begin position="14"/>
        <end position="34"/>
    </location>
</feature>
<keyword evidence="4" id="KW-1185">Reference proteome</keyword>
<name>A0A069CWM2_WEIOS</name>
<dbReference type="AlphaFoldDB" id="A0A069CWM2"/>
<dbReference type="STRING" id="1329250.WOSG25_120190"/>
<keyword evidence="2" id="KW-1133">Transmembrane helix</keyword>
<dbReference type="Proteomes" id="UP000030643">
    <property type="component" value="Unassembled WGS sequence"/>
</dbReference>
<sequence>MRSEKNQQRKHKRLIIWLSILAIGLVIIVSAVLLNQHQTAEKSREAASAKRSSQRASEKQVSERSKAKSESSARASSKKAEQQVKASSSKSSATSNNSAFEKLGQRSQLAILTQWAWGGNADPAATFAVAEGQSGGVIYIRTTHGAGTASLGGWINDTRKIIDNGDETFTIYTPQYNGTLDGSPIPLSAVTWVMGGTISAEQLLANYQTSGAQLTNSMDLSQLSTADPTLLK</sequence>
<feature type="region of interest" description="Disordered" evidence="1">
    <location>
        <begin position="44"/>
        <end position="99"/>
    </location>
</feature>
<organism evidence="3 4">
    <name type="scientific">Weissella oryzae (strain DSM 25784 / JCM 18191 / LMG 30913 / SG25)</name>
    <dbReference type="NCBI Taxonomy" id="1329250"/>
    <lineage>
        <taxon>Bacteria</taxon>
        <taxon>Bacillati</taxon>
        <taxon>Bacillota</taxon>
        <taxon>Bacilli</taxon>
        <taxon>Lactobacillales</taxon>
        <taxon>Lactobacillaceae</taxon>
        <taxon>Weissella</taxon>
    </lineage>
</organism>
<dbReference type="EMBL" id="DF820495">
    <property type="protein sequence ID" value="GAK31628.1"/>
    <property type="molecule type" value="Genomic_DNA"/>
</dbReference>
<feature type="compositionally biased region" description="Basic and acidic residues" evidence="1">
    <location>
        <begin position="56"/>
        <end position="71"/>
    </location>
</feature>
<keyword evidence="2" id="KW-0472">Membrane</keyword>